<dbReference type="AlphaFoldDB" id="X6LUY8"/>
<sequence>MKKSFTFILDCMEMKIAAKNDIDADTLLPRNFNEKIKVLDHKISGYFNSLSQDYETNIKTMNDEELHIVLDIMKIIGNDENQFLQMVKMFMQKKVSCGIPNDSTTNIWIYSDMTRKLNAHLATMVDEIDREEDLSFFKRLSQLNEHINAKIFNNCSEKLEKHVQSLVTKIKDKSEWKNAYCEQINLCYNCFTSMQKNGVLSNIVKNHVEMIEDIVNKRIEQLEKEASSNLNADKIMPVLIAIKLISVYIFSFKEIINKRIDQLLSAYKREHKGINIPALALKLEKDPDRIGEMIVAEHNAFKGYNVSLFNVKTQSHGIDYILKRMEAKGDKVDASKLEKKYEEFNSLCRKL</sequence>
<organism evidence="1 2">
    <name type="scientific">Reticulomyxa filosa</name>
    <dbReference type="NCBI Taxonomy" id="46433"/>
    <lineage>
        <taxon>Eukaryota</taxon>
        <taxon>Sar</taxon>
        <taxon>Rhizaria</taxon>
        <taxon>Retaria</taxon>
        <taxon>Foraminifera</taxon>
        <taxon>Monothalamids</taxon>
        <taxon>Reticulomyxidae</taxon>
        <taxon>Reticulomyxa</taxon>
    </lineage>
</organism>
<gene>
    <name evidence="1" type="ORF">RFI_32857</name>
</gene>
<accession>X6LUY8</accession>
<proteinExistence type="predicted"/>
<feature type="non-terminal residue" evidence="1">
    <location>
        <position position="351"/>
    </location>
</feature>
<dbReference type="EMBL" id="ASPP01029228">
    <property type="protein sequence ID" value="ETO04540.1"/>
    <property type="molecule type" value="Genomic_DNA"/>
</dbReference>
<dbReference type="Proteomes" id="UP000023152">
    <property type="component" value="Unassembled WGS sequence"/>
</dbReference>
<dbReference type="OrthoDB" id="7614088at2759"/>
<keyword evidence="2" id="KW-1185">Reference proteome</keyword>
<evidence type="ECO:0000313" key="1">
    <source>
        <dbReference type="EMBL" id="ETO04540.1"/>
    </source>
</evidence>
<protein>
    <submittedName>
        <fullName evidence="1">Uncharacterized protein</fullName>
    </submittedName>
</protein>
<name>X6LUY8_RETFI</name>
<evidence type="ECO:0000313" key="2">
    <source>
        <dbReference type="Proteomes" id="UP000023152"/>
    </source>
</evidence>
<comment type="caution">
    <text evidence="1">The sequence shown here is derived from an EMBL/GenBank/DDBJ whole genome shotgun (WGS) entry which is preliminary data.</text>
</comment>
<reference evidence="1 2" key="1">
    <citation type="journal article" date="2013" name="Curr. Biol.">
        <title>The Genome of the Foraminiferan Reticulomyxa filosa.</title>
        <authorList>
            <person name="Glockner G."/>
            <person name="Hulsmann N."/>
            <person name="Schleicher M."/>
            <person name="Noegel A.A."/>
            <person name="Eichinger L."/>
            <person name="Gallinger C."/>
            <person name="Pawlowski J."/>
            <person name="Sierra R."/>
            <person name="Euteneuer U."/>
            <person name="Pillet L."/>
            <person name="Moustafa A."/>
            <person name="Platzer M."/>
            <person name="Groth M."/>
            <person name="Szafranski K."/>
            <person name="Schliwa M."/>
        </authorList>
    </citation>
    <scope>NUCLEOTIDE SEQUENCE [LARGE SCALE GENOMIC DNA]</scope>
</reference>